<dbReference type="GO" id="GO:0004843">
    <property type="term" value="F:cysteine-type deubiquitinase activity"/>
    <property type="evidence" value="ECO:0007669"/>
    <property type="project" value="InterPro"/>
</dbReference>
<accession>A0AAN8T1J2</accession>
<comment type="caution">
    <text evidence="1">The sequence shown here is derived from an EMBL/GenBank/DDBJ whole genome shotgun (WGS) entry which is preliminary data.</text>
</comment>
<dbReference type="EMBL" id="JBANQN010000010">
    <property type="protein sequence ID" value="KAK6777859.1"/>
    <property type="molecule type" value="Genomic_DNA"/>
</dbReference>
<dbReference type="Proteomes" id="UP001371456">
    <property type="component" value="Unassembled WGS sequence"/>
</dbReference>
<name>A0AAN8T1J2_SOLBU</name>
<proteinExistence type="predicted"/>
<reference evidence="1 2" key="1">
    <citation type="submission" date="2024-02" db="EMBL/GenBank/DDBJ databases">
        <title>de novo genome assembly of Solanum bulbocastanum strain 11H21.</title>
        <authorList>
            <person name="Hosaka A.J."/>
        </authorList>
    </citation>
    <scope>NUCLEOTIDE SEQUENCE [LARGE SCALE GENOMIC DNA]</scope>
    <source>
        <tissue evidence="1">Young leaves</tissue>
    </source>
</reference>
<evidence type="ECO:0000313" key="1">
    <source>
        <dbReference type="EMBL" id="KAK6777859.1"/>
    </source>
</evidence>
<sequence length="29" mass="3263">MVGFGMCILGNTCFMNVVVQFFMNTVVLF</sequence>
<dbReference type="PROSITE" id="PS00972">
    <property type="entry name" value="USP_1"/>
    <property type="match status" value="1"/>
</dbReference>
<protein>
    <submittedName>
        <fullName evidence="1">Uncharacterized protein</fullName>
    </submittedName>
</protein>
<gene>
    <name evidence="1" type="ORF">RDI58_024577</name>
</gene>
<keyword evidence="2" id="KW-1185">Reference proteome</keyword>
<dbReference type="AlphaFoldDB" id="A0AAN8T1J2"/>
<dbReference type="InterPro" id="IPR018200">
    <property type="entry name" value="USP_CS"/>
</dbReference>
<organism evidence="1 2">
    <name type="scientific">Solanum bulbocastanum</name>
    <name type="common">Wild potato</name>
    <dbReference type="NCBI Taxonomy" id="147425"/>
    <lineage>
        <taxon>Eukaryota</taxon>
        <taxon>Viridiplantae</taxon>
        <taxon>Streptophyta</taxon>
        <taxon>Embryophyta</taxon>
        <taxon>Tracheophyta</taxon>
        <taxon>Spermatophyta</taxon>
        <taxon>Magnoliopsida</taxon>
        <taxon>eudicotyledons</taxon>
        <taxon>Gunneridae</taxon>
        <taxon>Pentapetalae</taxon>
        <taxon>asterids</taxon>
        <taxon>lamiids</taxon>
        <taxon>Solanales</taxon>
        <taxon>Solanaceae</taxon>
        <taxon>Solanoideae</taxon>
        <taxon>Solaneae</taxon>
        <taxon>Solanum</taxon>
    </lineage>
</organism>
<evidence type="ECO:0000313" key="2">
    <source>
        <dbReference type="Proteomes" id="UP001371456"/>
    </source>
</evidence>